<dbReference type="InterPro" id="IPR031337">
    <property type="entry name" value="KDPG/KHG_AS_1"/>
</dbReference>
<protein>
    <recommendedName>
        <fullName evidence="5">2-dehydro-3-deoxy-phosphogluconate aldolase</fullName>
        <ecNumber evidence="5">4.1.2.14</ecNumber>
    </recommendedName>
</protein>
<evidence type="ECO:0000256" key="2">
    <source>
        <dbReference type="ARBA" id="ARBA00004736"/>
    </source>
</evidence>
<keyword evidence="10" id="KW-1185">Reference proteome</keyword>
<dbReference type="CDD" id="cd00452">
    <property type="entry name" value="KDPG_aldolase"/>
    <property type="match status" value="1"/>
</dbReference>
<evidence type="ECO:0000256" key="5">
    <source>
        <dbReference type="ARBA" id="ARBA00013063"/>
    </source>
</evidence>
<comment type="pathway">
    <text evidence="2">Carbohydrate acid metabolism; 2-dehydro-3-deoxy-D-gluconate degradation; D-glyceraldehyde 3-phosphate and pyruvate from 2-dehydro-3-deoxy-D-gluconate: step 2/2.</text>
</comment>
<comment type="caution">
    <text evidence="9">The sequence shown here is derived from an EMBL/GenBank/DDBJ whole genome shotgun (WGS) entry which is preliminary data.</text>
</comment>
<comment type="subunit">
    <text evidence="4">Homotrimer.</text>
</comment>
<dbReference type="PROSITE" id="PS00160">
    <property type="entry name" value="ALDOLASE_KDPG_KHG_2"/>
    <property type="match status" value="1"/>
</dbReference>
<dbReference type="GO" id="GO:0008700">
    <property type="term" value="F:(R,S)-4-hydroxy-2-oxoglutarate aldolase activity"/>
    <property type="evidence" value="ECO:0007669"/>
    <property type="project" value="UniProtKB-EC"/>
</dbReference>
<keyword evidence="6 9" id="KW-0456">Lyase</keyword>
<dbReference type="EMBL" id="JAXAFO010000012">
    <property type="protein sequence ID" value="MDX6849419.1"/>
    <property type="molecule type" value="Genomic_DNA"/>
</dbReference>
<dbReference type="PANTHER" id="PTHR30246">
    <property type="entry name" value="2-KETO-3-DEOXY-6-PHOSPHOGLUCONATE ALDOLASE"/>
    <property type="match status" value="1"/>
</dbReference>
<evidence type="ECO:0000256" key="1">
    <source>
        <dbReference type="ARBA" id="ARBA00000654"/>
    </source>
</evidence>
<dbReference type="GO" id="GO:0008675">
    <property type="term" value="F:2-dehydro-3-deoxy-phosphogluconate aldolase activity"/>
    <property type="evidence" value="ECO:0007669"/>
    <property type="project" value="UniProtKB-EC"/>
</dbReference>
<dbReference type="SUPFAM" id="SSF51569">
    <property type="entry name" value="Aldolase"/>
    <property type="match status" value="1"/>
</dbReference>
<dbReference type="InterPro" id="IPR031338">
    <property type="entry name" value="KDPG/KHG_AS_2"/>
</dbReference>
<proteinExistence type="inferred from homology"/>
<evidence type="ECO:0000256" key="8">
    <source>
        <dbReference type="ARBA" id="ARBA00023277"/>
    </source>
</evidence>
<evidence type="ECO:0000256" key="3">
    <source>
        <dbReference type="ARBA" id="ARBA00006906"/>
    </source>
</evidence>
<dbReference type="RefSeq" id="WP_302722884.1">
    <property type="nucleotide sequence ID" value="NZ_JAULRU010000570.1"/>
</dbReference>
<dbReference type="Gene3D" id="3.20.20.70">
    <property type="entry name" value="Aldolase class I"/>
    <property type="match status" value="1"/>
</dbReference>
<name>A0ABU4RX12_9GAMM</name>
<accession>A0ABU4RX12</accession>
<dbReference type="NCBIfam" id="TIGR01182">
    <property type="entry name" value="eda"/>
    <property type="match status" value="1"/>
</dbReference>
<dbReference type="Proteomes" id="UP001273505">
    <property type="component" value="Unassembled WGS sequence"/>
</dbReference>
<evidence type="ECO:0000313" key="10">
    <source>
        <dbReference type="Proteomes" id="UP001273505"/>
    </source>
</evidence>
<evidence type="ECO:0000256" key="7">
    <source>
        <dbReference type="ARBA" id="ARBA00023270"/>
    </source>
</evidence>
<dbReference type="Pfam" id="PF01081">
    <property type="entry name" value="Aldolase"/>
    <property type="match status" value="1"/>
</dbReference>
<keyword evidence="7" id="KW-0704">Schiff base</keyword>
<dbReference type="PROSITE" id="PS00159">
    <property type="entry name" value="ALDOLASE_KDPG_KHG_1"/>
    <property type="match status" value="1"/>
</dbReference>
<evidence type="ECO:0000256" key="6">
    <source>
        <dbReference type="ARBA" id="ARBA00023239"/>
    </source>
</evidence>
<gene>
    <name evidence="9" type="ORF">SCD92_08615</name>
</gene>
<organism evidence="9 10">
    <name type="scientific">Gilvimarinus gilvus</name>
    <dbReference type="NCBI Taxonomy" id="3058038"/>
    <lineage>
        <taxon>Bacteria</taxon>
        <taxon>Pseudomonadati</taxon>
        <taxon>Pseudomonadota</taxon>
        <taxon>Gammaproteobacteria</taxon>
        <taxon>Cellvibrionales</taxon>
        <taxon>Cellvibrionaceae</taxon>
        <taxon>Gilvimarinus</taxon>
    </lineage>
</organism>
<dbReference type="EC" id="4.1.2.14" evidence="5"/>
<comment type="similarity">
    <text evidence="3">Belongs to the KHG/KDPG aldolase family.</text>
</comment>
<keyword evidence="8" id="KW-0119">Carbohydrate metabolism</keyword>
<dbReference type="InterPro" id="IPR000887">
    <property type="entry name" value="Aldlse_KDPG_KHG"/>
</dbReference>
<sequence length="210" mass="21959">MSLTIDEILKVAPVVPVMVIENLEDAVPLAQALYNGGLKVLEITLRTPVALDAIKAMVSELPEDAVIGSGTVVTPADLQASVDAGAKFMVSPGTTPALIEAAKNCPVPLLPGIATPSEAMNLYTQGFKHLKFFPAEAAGGVAMVKSIGGPLPQITFCPTGGINLEKAPTYLALPNVACVGGTWMAPKNLITEKKWDEIETLARQAASLER</sequence>
<evidence type="ECO:0000256" key="4">
    <source>
        <dbReference type="ARBA" id="ARBA00011233"/>
    </source>
</evidence>
<evidence type="ECO:0000313" key="9">
    <source>
        <dbReference type="EMBL" id="MDX6849419.1"/>
    </source>
</evidence>
<comment type="catalytic activity">
    <reaction evidence="1">
        <text>2-dehydro-3-deoxy-6-phospho-D-gluconate = D-glyceraldehyde 3-phosphate + pyruvate</text>
        <dbReference type="Rhea" id="RHEA:17089"/>
        <dbReference type="ChEBI" id="CHEBI:15361"/>
        <dbReference type="ChEBI" id="CHEBI:57569"/>
        <dbReference type="ChEBI" id="CHEBI:59776"/>
        <dbReference type="EC" id="4.1.2.14"/>
    </reaction>
</comment>
<dbReference type="PANTHER" id="PTHR30246:SF1">
    <property type="entry name" value="2-DEHYDRO-3-DEOXY-6-PHOSPHOGALACTONATE ALDOLASE-RELATED"/>
    <property type="match status" value="1"/>
</dbReference>
<reference evidence="9 10" key="1">
    <citation type="submission" date="2023-11" db="EMBL/GenBank/DDBJ databases">
        <title>Gilvimarinus fulvus sp. nov., isolated from the surface of Kelp.</title>
        <authorList>
            <person name="Sun Y.Y."/>
            <person name="Gong Y."/>
            <person name="Du Z.J."/>
        </authorList>
    </citation>
    <scope>NUCLEOTIDE SEQUENCE [LARGE SCALE GENOMIC DNA]</scope>
    <source>
        <strain evidence="9 10">SDUM040013</strain>
    </source>
</reference>
<dbReference type="NCBIfam" id="NF004325">
    <property type="entry name" value="PRK05718.1"/>
    <property type="match status" value="1"/>
</dbReference>
<dbReference type="InterPro" id="IPR013785">
    <property type="entry name" value="Aldolase_TIM"/>
</dbReference>